<keyword evidence="1" id="KW-0328">Glycosyltransferase</keyword>
<dbReference type="Proteomes" id="UP001500213">
    <property type="component" value="Unassembled WGS sequence"/>
</dbReference>
<organism evidence="3 4">
    <name type="scientific">Gryllotalpicola kribbensis</name>
    <dbReference type="NCBI Taxonomy" id="993084"/>
    <lineage>
        <taxon>Bacteria</taxon>
        <taxon>Bacillati</taxon>
        <taxon>Actinomycetota</taxon>
        <taxon>Actinomycetes</taxon>
        <taxon>Micrococcales</taxon>
        <taxon>Microbacteriaceae</taxon>
        <taxon>Gryllotalpicola</taxon>
    </lineage>
</organism>
<dbReference type="Pfam" id="PF01075">
    <property type="entry name" value="Glyco_transf_9"/>
    <property type="match status" value="1"/>
</dbReference>
<keyword evidence="4" id="KW-1185">Reference proteome</keyword>
<dbReference type="PANTHER" id="PTHR30160">
    <property type="entry name" value="TETRAACYLDISACCHARIDE 4'-KINASE-RELATED"/>
    <property type="match status" value="1"/>
</dbReference>
<dbReference type="InterPro" id="IPR051199">
    <property type="entry name" value="LPS_LOS_Heptosyltrfase"/>
</dbReference>
<protein>
    <submittedName>
        <fullName evidence="3">Glycosyltransferase family 9 protein</fullName>
    </submittedName>
</protein>
<dbReference type="SUPFAM" id="SSF53756">
    <property type="entry name" value="UDP-Glycosyltransferase/glycogen phosphorylase"/>
    <property type="match status" value="1"/>
</dbReference>
<dbReference type="InterPro" id="IPR002201">
    <property type="entry name" value="Glyco_trans_9"/>
</dbReference>
<accession>A0ABP8AM62</accession>
<evidence type="ECO:0000256" key="2">
    <source>
        <dbReference type="ARBA" id="ARBA00022679"/>
    </source>
</evidence>
<name>A0ABP8AM62_9MICO</name>
<proteinExistence type="predicted"/>
<evidence type="ECO:0000313" key="4">
    <source>
        <dbReference type="Proteomes" id="UP001500213"/>
    </source>
</evidence>
<comment type="caution">
    <text evidence="3">The sequence shown here is derived from an EMBL/GenBank/DDBJ whole genome shotgun (WGS) entry which is preliminary data.</text>
</comment>
<dbReference type="EMBL" id="BAABBX010000006">
    <property type="protein sequence ID" value="GAA4186287.1"/>
    <property type="molecule type" value="Genomic_DNA"/>
</dbReference>
<dbReference type="CDD" id="cd03789">
    <property type="entry name" value="GT9_LPS_heptosyltransferase"/>
    <property type="match status" value="1"/>
</dbReference>
<evidence type="ECO:0000256" key="1">
    <source>
        <dbReference type="ARBA" id="ARBA00022676"/>
    </source>
</evidence>
<sequence length="345" mass="35814">MLVARLDSAGDVLLAGPAVRAVAASGAEVWMLAGPAGADAARLLPGVTGVLVAAVPWVGDATPFDAAALDELVGRLRAAEFDEAVILTSFHQSPLPLAYTLRRAGVRTITGASTDAAGDLLDRRLIPGEDFDEDRPEPLRDLRIASAAGYQPADDDDLLLEVRPRPDVTAHLAELGELGQFVAVHPGAAVPARTWPAEHHAELVRQLVERGHRVVVTGGPGERELTACVAGDRALDLGGRLAFAELAGVLERAAVTVVGNTGPAHLSAAVGTPVVSLFSPVVPSIRWRPYGVPIVLLGDQQAACRLSRARECPVPGHPCLTSVTPGHVVAAVEQLLPAAAGVRGR</sequence>
<reference evidence="4" key="1">
    <citation type="journal article" date="2019" name="Int. J. Syst. Evol. Microbiol.">
        <title>The Global Catalogue of Microorganisms (GCM) 10K type strain sequencing project: providing services to taxonomists for standard genome sequencing and annotation.</title>
        <authorList>
            <consortium name="The Broad Institute Genomics Platform"/>
            <consortium name="The Broad Institute Genome Sequencing Center for Infectious Disease"/>
            <person name="Wu L."/>
            <person name="Ma J."/>
        </authorList>
    </citation>
    <scope>NUCLEOTIDE SEQUENCE [LARGE SCALE GENOMIC DNA]</scope>
    <source>
        <strain evidence="4">JCM 17593</strain>
    </source>
</reference>
<evidence type="ECO:0000313" key="3">
    <source>
        <dbReference type="EMBL" id="GAA4186287.1"/>
    </source>
</evidence>
<dbReference type="PANTHER" id="PTHR30160:SF1">
    <property type="entry name" value="LIPOPOLYSACCHARIDE 1,2-N-ACETYLGLUCOSAMINETRANSFERASE-RELATED"/>
    <property type="match status" value="1"/>
</dbReference>
<keyword evidence="2" id="KW-0808">Transferase</keyword>
<gene>
    <name evidence="3" type="ORF">GCM10022288_09560</name>
</gene>
<dbReference type="Gene3D" id="3.40.50.2000">
    <property type="entry name" value="Glycogen Phosphorylase B"/>
    <property type="match status" value="2"/>
</dbReference>